<accession>A0ABU0M613</accession>
<dbReference type="PANTHER" id="PTHR37314">
    <property type="entry name" value="SLR0142 PROTEIN"/>
    <property type="match status" value="1"/>
</dbReference>
<evidence type="ECO:0000256" key="1">
    <source>
        <dbReference type="SAM" id="Phobius"/>
    </source>
</evidence>
<keyword evidence="3" id="KW-1185">Reference proteome</keyword>
<name>A0ABU0M613_9HYPH</name>
<feature type="transmembrane region" description="Helical" evidence="1">
    <location>
        <begin position="37"/>
        <end position="56"/>
    </location>
</feature>
<keyword evidence="1" id="KW-1133">Transmembrane helix</keyword>
<comment type="caution">
    <text evidence="2">The sequence shown here is derived from an EMBL/GenBank/DDBJ whole genome shotgun (WGS) entry which is preliminary data.</text>
</comment>
<gene>
    <name evidence="2" type="ORF">QO015_002009</name>
</gene>
<feature type="transmembrane region" description="Helical" evidence="1">
    <location>
        <begin position="212"/>
        <end position="233"/>
    </location>
</feature>
<dbReference type="EMBL" id="JAUSWJ010000001">
    <property type="protein sequence ID" value="MDQ0516396.1"/>
    <property type="molecule type" value="Genomic_DNA"/>
</dbReference>
<dbReference type="InterPro" id="IPR010699">
    <property type="entry name" value="DUF1275"/>
</dbReference>
<evidence type="ECO:0000313" key="2">
    <source>
        <dbReference type="EMBL" id="MDQ0516396.1"/>
    </source>
</evidence>
<sequence>MTELLTHRDGRRFGRSYRHAVRRIVAAERDGTTDAQLGLVLTFVAGAVNAGGFFYVGQYTSHMSGIVAAIADHVVLGLGSLVMIGIGALAAFTFGAAVSAILINWGRRHYVSTQYVLPIALESALLLVFGVLVGPTLPTALIQPLAIPLLCFIMGLQNATVTKISGARIRTTHVTGMVTDFGIEIGKFAYELVLRFRPASDGPAIAADRPKLALLGSLLGAFVAGGITGALGFSRIGPVFAVVMALVLAALVAPSLGDIMRHRRLLARRRQRRLHRD</sequence>
<feature type="transmembrane region" description="Helical" evidence="1">
    <location>
        <begin position="140"/>
        <end position="161"/>
    </location>
</feature>
<keyword evidence="1" id="KW-0812">Transmembrane</keyword>
<keyword evidence="1" id="KW-0472">Membrane</keyword>
<evidence type="ECO:0000313" key="3">
    <source>
        <dbReference type="Proteomes" id="UP001223743"/>
    </source>
</evidence>
<reference evidence="2 3" key="1">
    <citation type="submission" date="2023-07" db="EMBL/GenBank/DDBJ databases">
        <title>Genomic Encyclopedia of Type Strains, Phase IV (KMG-IV): sequencing the most valuable type-strain genomes for metagenomic binning, comparative biology and taxonomic classification.</title>
        <authorList>
            <person name="Goeker M."/>
        </authorList>
    </citation>
    <scope>NUCLEOTIDE SEQUENCE [LARGE SCALE GENOMIC DNA]</scope>
    <source>
        <strain evidence="2 3">B1-1</strain>
    </source>
</reference>
<feature type="transmembrane region" description="Helical" evidence="1">
    <location>
        <begin position="115"/>
        <end position="134"/>
    </location>
</feature>
<feature type="transmembrane region" description="Helical" evidence="1">
    <location>
        <begin position="239"/>
        <end position="260"/>
    </location>
</feature>
<feature type="transmembrane region" description="Helical" evidence="1">
    <location>
        <begin position="76"/>
        <end position="103"/>
    </location>
</feature>
<organism evidence="2 3">
    <name type="scientific">Kaistia geumhonensis</name>
    <dbReference type="NCBI Taxonomy" id="410839"/>
    <lineage>
        <taxon>Bacteria</taxon>
        <taxon>Pseudomonadati</taxon>
        <taxon>Pseudomonadota</taxon>
        <taxon>Alphaproteobacteria</taxon>
        <taxon>Hyphomicrobiales</taxon>
        <taxon>Kaistiaceae</taxon>
        <taxon>Kaistia</taxon>
    </lineage>
</organism>
<proteinExistence type="predicted"/>
<dbReference type="Pfam" id="PF06912">
    <property type="entry name" value="DUF1275"/>
    <property type="match status" value="1"/>
</dbReference>
<dbReference type="PANTHER" id="PTHR37314:SF4">
    <property type="entry name" value="UPF0700 TRANSMEMBRANE PROTEIN YOAK"/>
    <property type="match status" value="1"/>
</dbReference>
<dbReference type="RefSeq" id="WP_266279657.1">
    <property type="nucleotide sequence ID" value="NZ_JAPKNF010000001.1"/>
</dbReference>
<dbReference type="Proteomes" id="UP001223743">
    <property type="component" value="Unassembled WGS sequence"/>
</dbReference>
<protein>
    <submittedName>
        <fullName evidence="2">Uncharacterized membrane protein YoaK (UPF0700 family)</fullName>
    </submittedName>
</protein>